<dbReference type="PROSITE" id="PS51257">
    <property type="entry name" value="PROKAR_LIPOPROTEIN"/>
    <property type="match status" value="1"/>
</dbReference>
<evidence type="ECO:0000313" key="1">
    <source>
        <dbReference type="EMBL" id="MPM30562.1"/>
    </source>
</evidence>
<organism evidence="1">
    <name type="scientific">bioreactor metagenome</name>
    <dbReference type="NCBI Taxonomy" id="1076179"/>
    <lineage>
        <taxon>unclassified sequences</taxon>
        <taxon>metagenomes</taxon>
        <taxon>ecological metagenomes</taxon>
    </lineage>
</organism>
<proteinExistence type="predicted"/>
<accession>A0A644YPK9</accession>
<dbReference type="AlphaFoldDB" id="A0A644YPK9"/>
<evidence type="ECO:0008006" key="2">
    <source>
        <dbReference type="Google" id="ProtNLM"/>
    </source>
</evidence>
<protein>
    <recommendedName>
        <fullName evidence="2">Lipoprotein</fullName>
    </recommendedName>
</protein>
<dbReference type="EMBL" id="VSSQ01005821">
    <property type="protein sequence ID" value="MPM30562.1"/>
    <property type="molecule type" value="Genomic_DNA"/>
</dbReference>
<gene>
    <name evidence="1" type="ORF">SDC9_77112</name>
</gene>
<comment type="caution">
    <text evidence="1">The sequence shown here is derived from an EMBL/GenBank/DDBJ whole genome shotgun (WGS) entry which is preliminary data.</text>
</comment>
<reference evidence="1" key="1">
    <citation type="submission" date="2019-08" db="EMBL/GenBank/DDBJ databases">
        <authorList>
            <person name="Kucharzyk K."/>
            <person name="Murdoch R.W."/>
            <person name="Higgins S."/>
            <person name="Loffler F."/>
        </authorList>
    </citation>
    <scope>NUCLEOTIDE SEQUENCE</scope>
</reference>
<name>A0A644YPK9_9ZZZZ</name>
<sequence length="244" mass="28089">MKNSNSFLILFISLIAVLSAGCILDEGQDTSPAEPADLEQMYRDAIEDAMVADEDEIYSELTPITESNAELQWMEYSGEEYVLVVTWTKYPESYPVGSNVSTWWGDTWVMVIPELKGFVETNDIPDEKLTLRLEQLIGLPYNNGNDYFVEMWVKPEDLFRPSPDPEITDTKAQLDFNENASQEYVYWFNSHKNTTYDKYPWTRLGYTYDWGNPDSEVGLSEYVIRNNSTVVVSSVSTTLDYFDQ</sequence>